<evidence type="ECO:0000313" key="5">
    <source>
        <dbReference type="Proteomes" id="UP000094043"/>
    </source>
</evidence>
<organism evidence="4 5">
    <name type="scientific">Cryptococcus depauperatus CBS 7841</name>
    <dbReference type="NCBI Taxonomy" id="1295531"/>
    <lineage>
        <taxon>Eukaryota</taxon>
        <taxon>Fungi</taxon>
        <taxon>Dikarya</taxon>
        <taxon>Basidiomycota</taxon>
        <taxon>Agaricomycotina</taxon>
        <taxon>Tremellomycetes</taxon>
        <taxon>Tremellales</taxon>
        <taxon>Cryptococcaceae</taxon>
        <taxon>Cryptococcus</taxon>
    </lineage>
</organism>
<dbReference type="GO" id="GO:0003697">
    <property type="term" value="F:single-stranded DNA binding"/>
    <property type="evidence" value="ECO:0007669"/>
    <property type="project" value="TreeGrafter"/>
</dbReference>
<sequence>MARLGPEPRISSKYLDQHRGDIVRLTARVKQISGDTATLESSDGGLIGIHLPRDMHISEEYIEIIGTVREDLTIKAHTHVNLGKSLDLKAVNSVVEFGHSSIGQGVLH</sequence>
<dbReference type="GO" id="GO:0006284">
    <property type="term" value="P:base-excision repair"/>
    <property type="evidence" value="ECO:0007669"/>
    <property type="project" value="TreeGrafter"/>
</dbReference>
<dbReference type="KEGG" id="cdep:91086189"/>
<dbReference type="PANTHER" id="PTHR15114:SF1">
    <property type="entry name" value="REPLICATION PROTEIN A 14 KDA SUBUNIT"/>
    <property type="match status" value="1"/>
</dbReference>
<reference evidence="4" key="1">
    <citation type="submission" date="2016-06" db="EMBL/GenBank/DDBJ databases">
        <authorList>
            <person name="Cuomo C."/>
            <person name="Litvintseva A."/>
            <person name="Heitman J."/>
            <person name="Chen Y."/>
            <person name="Sun S."/>
            <person name="Springer D."/>
            <person name="Dromer F."/>
            <person name="Young S."/>
            <person name="Zeng Q."/>
            <person name="Chapman S."/>
            <person name="Gujja S."/>
            <person name="Saif S."/>
            <person name="Birren B."/>
        </authorList>
    </citation>
    <scope>NUCLEOTIDE SEQUENCE</scope>
    <source>
        <strain evidence="4">CBS 7841</strain>
    </source>
</reference>
<dbReference type="OrthoDB" id="188186at2759"/>
<accession>A0A1E3IHF4</accession>
<reference evidence="4" key="3">
    <citation type="submission" date="2024-01" db="EMBL/GenBank/DDBJ databases">
        <authorList>
            <person name="Coelho M.A."/>
            <person name="David-Palma M."/>
            <person name="Shea T."/>
            <person name="Sun S."/>
            <person name="Cuomo C.A."/>
            <person name="Heitman J."/>
        </authorList>
    </citation>
    <scope>NUCLEOTIDE SEQUENCE</scope>
    <source>
        <strain evidence="4">CBS 7841</strain>
    </source>
</reference>
<dbReference type="Gene3D" id="2.40.50.140">
    <property type="entry name" value="Nucleic acid-binding proteins"/>
    <property type="match status" value="1"/>
</dbReference>
<dbReference type="GO" id="GO:0005662">
    <property type="term" value="C:DNA replication factor A complex"/>
    <property type="evidence" value="ECO:0007669"/>
    <property type="project" value="TreeGrafter"/>
</dbReference>
<reference evidence="4" key="2">
    <citation type="journal article" date="2022" name="Elife">
        <title>Obligate sexual reproduction of a homothallic fungus closely related to the Cryptococcus pathogenic species complex.</title>
        <authorList>
            <person name="Passer A.R."/>
            <person name="Clancey S.A."/>
            <person name="Shea T."/>
            <person name="David-Palma M."/>
            <person name="Averette A.F."/>
            <person name="Boekhout T."/>
            <person name="Porcel B.M."/>
            <person name="Nowrousian M."/>
            <person name="Cuomo C.A."/>
            <person name="Sun S."/>
            <person name="Heitman J."/>
            <person name="Coelho M.A."/>
        </authorList>
    </citation>
    <scope>NUCLEOTIDE SEQUENCE</scope>
    <source>
        <strain evidence="4">CBS 7841</strain>
    </source>
</reference>
<dbReference type="GO" id="GO:0035861">
    <property type="term" value="C:site of double-strand break"/>
    <property type="evidence" value="ECO:0007669"/>
    <property type="project" value="TreeGrafter"/>
</dbReference>
<evidence type="ECO:0000256" key="3">
    <source>
        <dbReference type="ARBA" id="ARBA00023242"/>
    </source>
</evidence>
<dbReference type="Pfam" id="PF08661">
    <property type="entry name" value="Rep_fac-A_3"/>
    <property type="match status" value="1"/>
</dbReference>
<keyword evidence="3" id="KW-0539">Nucleus</keyword>
<dbReference type="PANTHER" id="PTHR15114">
    <property type="entry name" value="REPLICATION PROTEIN A3"/>
    <property type="match status" value="1"/>
</dbReference>
<dbReference type="VEuPathDB" id="FungiDB:L203_03228"/>
<dbReference type="GeneID" id="91086189"/>
<dbReference type="CDD" id="cd04479">
    <property type="entry name" value="RPA3"/>
    <property type="match status" value="1"/>
</dbReference>
<dbReference type="InterPro" id="IPR012340">
    <property type="entry name" value="NA-bd_OB-fold"/>
</dbReference>
<dbReference type="AlphaFoldDB" id="A0A1E3IHF4"/>
<dbReference type="Proteomes" id="UP000094043">
    <property type="component" value="Chromosome 2"/>
</dbReference>
<proteinExistence type="inferred from homology"/>
<evidence type="ECO:0000313" key="4">
    <source>
        <dbReference type="EMBL" id="WVN86804.1"/>
    </source>
</evidence>
<dbReference type="InterPro" id="IPR013970">
    <property type="entry name" value="Rfa2"/>
</dbReference>
<name>A0A1E3IHF4_9TREE</name>
<dbReference type="GO" id="GO:0003684">
    <property type="term" value="F:damaged DNA binding"/>
    <property type="evidence" value="ECO:0007669"/>
    <property type="project" value="TreeGrafter"/>
</dbReference>
<dbReference type="GO" id="GO:0000724">
    <property type="term" value="P:double-strand break repair via homologous recombination"/>
    <property type="evidence" value="ECO:0007669"/>
    <property type="project" value="TreeGrafter"/>
</dbReference>
<comment type="similarity">
    <text evidence="2">Belongs to the replication factor A protein 3 family.</text>
</comment>
<dbReference type="EMBL" id="CP143785">
    <property type="protein sequence ID" value="WVN86804.1"/>
    <property type="molecule type" value="Genomic_DNA"/>
</dbReference>
<evidence type="ECO:0000256" key="2">
    <source>
        <dbReference type="ARBA" id="ARBA00009761"/>
    </source>
</evidence>
<evidence type="ECO:0000256" key="1">
    <source>
        <dbReference type="ARBA" id="ARBA00004123"/>
    </source>
</evidence>
<keyword evidence="5" id="KW-1185">Reference proteome</keyword>
<comment type="subcellular location">
    <subcellularLocation>
        <location evidence="1">Nucleus</location>
    </subcellularLocation>
</comment>
<dbReference type="GO" id="GO:0006298">
    <property type="term" value="P:mismatch repair"/>
    <property type="evidence" value="ECO:0007669"/>
    <property type="project" value="TreeGrafter"/>
</dbReference>
<dbReference type="GO" id="GO:0006260">
    <property type="term" value="P:DNA replication"/>
    <property type="evidence" value="ECO:0007669"/>
    <property type="project" value="InterPro"/>
</dbReference>
<protein>
    <submittedName>
        <fullName evidence="4">Uncharacterized protein</fullName>
    </submittedName>
</protein>
<dbReference type="GO" id="GO:0006289">
    <property type="term" value="P:nucleotide-excision repair"/>
    <property type="evidence" value="ECO:0007669"/>
    <property type="project" value="TreeGrafter"/>
</dbReference>
<dbReference type="SUPFAM" id="SSF50249">
    <property type="entry name" value="Nucleic acid-binding proteins"/>
    <property type="match status" value="1"/>
</dbReference>
<dbReference type="RefSeq" id="XP_066067504.1">
    <property type="nucleotide sequence ID" value="XM_066211407.1"/>
</dbReference>
<gene>
    <name evidence="4" type="ORF">L203_101977</name>
</gene>